<dbReference type="InterPro" id="IPR052891">
    <property type="entry name" value="DNA-3mA_glycosylase"/>
</dbReference>
<accession>A0A7W8YCT3</accession>
<dbReference type="GO" id="GO:0046872">
    <property type="term" value="F:metal ion binding"/>
    <property type="evidence" value="ECO:0007669"/>
    <property type="project" value="UniProtKB-KW"/>
</dbReference>
<dbReference type="GO" id="GO:0006284">
    <property type="term" value="P:base-excision repair"/>
    <property type="evidence" value="ECO:0007669"/>
    <property type="project" value="InterPro"/>
</dbReference>
<feature type="binding site" evidence="1">
    <location>
        <position position="188"/>
    </location>
    <ligand>
        <name>Zn(2+)</name>
        <dbReference type="ChEBI" id="CHEBI:29105"/>
    </ligand>
</feature>
<organism evidence="2 3">
    <name type="scientific">Neomicrococcus lactis</name>
    <dbReference type="NCBI Taxonomy" id="732241"/>
    <lineage>
        <taxon>Bacteria</taxon>
        <taxon>Bacillati</taxon>
        <taxon>Actinomycetota</taxon>
        <taxon>Actinomycetes</taxon>
        <taxon>Micrococcales</taxon>
        <taxon>Micrococcaceae</taxon>
        <taxon>Neomicrococcus</taxon>
    </lineage>
</organism>
<dbReference type="Pfam" id="PF03352">
    <property type="entry name" value="Adenine_glyco"/>
    <property type="match status" value="1"/>
</dbReference>
<dbReference type="GO" id="GO:0008725">
    <property type="term" value="F:DNA-3-methyladenine glycosylase activity"/>
    <property type="evidence" value="ECO:0007669"/>
    <property type="project" value="UniProtKB-EC"/>
</dbReference>
<keyword evidence="2" id="KW-0378">Hydrolase</keyword>
<name>A0A7W8YCT3_9MICC</name>
<protein>
    <submittedName>
        <fullName evidence="2">DNA-3-methyladenine glycosylase I</fullName>
        <ecNumber evidence="2">3.2.2.20</ecNumber>
    </submittedName>
</protein>
<dbReference type="InterPro" id="IPR005019">
    <property type="entry name" value="Adenine_glyco"/>
</dbReference>
<comment type="caution">
    <text evidence="2">The sequence shown here is derived from an EMBL/GenBank/DDBJ whole genome shotgun (WGS) entry which is preliminary data.</text>
</comment>
<dbReference type="Proteomes" id="UP000523863">
    <property type="component" value="Unassembled WGS sequence"/>
</dbReference>
<evidence type="ECO:0000313" key="2">
    <source>
        <dbReference type="EMBL" id="MBB5599183.1"/>
    </source>
</evidence>
<keyword evidence="3" id="KW-1185">Reference proteome</keyword>
<keyword evidence="1" id="KW-0479">Metal-binding</keyword>
<dbReference type="PANTHER" id="PTHR30037">
    <property type="entry name" value="DNA-3-METHYLADENINE GLYCOSYLASE 1"/>
    <property type="match status" value="1"/>
</dbReference>
<reference evidence="2 3" key="1">
    <citation type="submission" date="2020-08" db="EMBL/GenBank/DDBJ databases">
        <title>Sequencing the genomes of 1000 actinobacteria strains.</title>
        <authorList>
            <person name="Klenk H.-P."/>
        </authorList>
    </citation>
    <scope>NUCLEOTIDE SEQUENCE [LARGE SCALE GENOMIC DNA]</scope>
    <source>
        <strain evidence="2 3">DSM 23694</strain>
    </source>
</reference>
<keyword evidence="2" id="KW-0326">Glycosidase</keyword>
<proteinExistence type="predicted"/>
<keyword evidence="1" id="KW-0862">Zinc</keyword>
<dbReference type="PANTHER" id="PTHR30037:SF4">
    <property type="entry name" value="DNA-3-METHYLADENINE GLYCOSYLASE I"/>
    <property type="match status" value="1"/>
</dbReference>
<evidence type="ECO:0000256" key="1">
    <source>
        <dbReference type="PIRSR" id="PIRSR605019-1"/>
    </source>
</evidence>
<dbReference type="EMBL" id="JACHBL010000001">
    <property type="protein sequence ID" value="MBB5599183.1"/>
    <property type="molecule type" value="Genomic_DNA"/>
</dbReference>
<dbReference type="AlphaFoldDB" id="A0A7W8YCT3"/>
<dbReference type="InterPro" id="IPR011257">
    <property type="entry name" value="DNA_glycosylase"/>
</dbReference>
<dbReference type="SUPFAM" id="SSF48150">
    <property type="entry name" value="DNA-glycosylase"/>
    <property type="match status" value="1"/>
</dbReference>
<dbReference type="RefSeq" id="WP_183643933.1">
    <property type="nucleotide sequence ID" value="NZ_JACHBL010000001.1"/>
</dbReference>
<dbReference type="EC" id="3.2.2.20" evidence="2"/>
<sequence>MTLTRTDSGLIIGEDGKARPPWAAVDPLLQKYYDEEWGMPVTDEQGLYERLVLEGFQVGLSWATILRKRESFREAFDNFEVDTVATYGEDKIEELLQNADIIRNRAKIKAAITNAQATQELRNEEGLSALIWSFKPAETPKPASVDAIESVSEESKALTKALKKKGFTFVGPISMYALMEAVGLIDNHVMGSFRRGSSGIWSE</sequence>
<gene>
    <name evidence="2" type="ORF">BKA12_002263</name>
</gene>
<dbReference type="Gene3D" id="1.10.340.30">
    <property type="entry name" value="Hypothetical protein, domain 2"/>
    <property type="match status" value="1"/>
</dbReference>
<evidence type="ECO:0000313" key="3">
    <source>
        <dbReference type="Proteomes" id="UP000523863"/>
    </source>
</evidence>